<sequence>MGLGLRGLDPLNDGPALVSGHLFTWHMTDKMSHSYVHRTTALTPGTEMVEPYGGGTGFRFKIRNVKIDGQADVVHVRGGGSHKVSFDVLHDCSECGNAINQVIVGLAGQDRAQASVWNGKRRSRGGLKVVNAGTRVEALAEDNPGPAEWVNVSCDLVVPDEPGVYSVRARYAQAYQGRLMTAEGRAIPQPEYQDVLGWWKVDRPEGPGPESTIGTIIVEGVG</sequence>
<gene>
    <name evidence="1" type="ORF">GCM10009550_69480</name>
</gene>
<accession>A0ABN1RXE6</accession>
<comment type="caution">
    <text evidence="1">The sequence shown here is derived from an EMBL/GenBank/DDBJ whole genome shotgun (WGS) entry which is preliminary data.</text>
</comment>
<name>A0ABN1RXE6_9ACTN</name>
<dbReference type="EMBL" id="BAAAHH010000045">
    <property type="protein sequence ID" value="GAA0966678.1"/>
    <property type="molecule type" value="Genomic_DNA"/>
</dbReference>
<organism evidence="1 2">
    <name type="scientific">Actinocorallia libanotica</name>
    <dbReference type="NCBI Taxonomy" id="46162"/>
    <lineage>
        <taxon>Bacteria</taxon>
        <taxon>Bacillati</taxon>
        <taxon>Actinomycetota</taxon>
        <taxon>Actinomycetes</taxon>
        <taxon>Streptosporangiales</taxon>
        <taxon>Thermomonosporaceae</taxon>
        <taxon>Actinocorallia</taxon>
    </lineage>
</organism>
<evidence type="ECO:0000313" key="1">
    <source>
        <dbReference type="EMBL" id="GAA0966678.1"/>
    </source>
</evidence>
<dbReference type="Proteomes" id="UP001500665">
    <property type="component" value="Unassembled WGS sequence"/>
</dbReference>
<evidence type="ECO:0000313" key="2">
    <source>
        <dbReference type="Proteomes" id="UP001500665"/>
    </source>
</evidence>
<protein>
    <submittedName>
        <fullName evidence="1">Uncharacterized protein</fullName>
    </submittedName>
</protein>
<keyword evidence="2" id="KW-1185">Reference proteome</keyword>
<reference evidence="1 2" key="1">
    <citation type="journal article" date="2019" name="Int. J. Syst. Evol. Microbiol.">
        <title>The Global Catalogue of Microorganisms (GCM) 10K type strain sequencing project: providing services to taxonomists for standard genome sequencing and annotation.</title>
        <authorList>
            <consortium name="The Broad Institute Genomics Platform"/>
            <consortium name="The Broad Institute Genome Sequencing Center for Infectious Disease"/>
            <person name="Wu L."/>
            <person name="Ma J."/>
        </authorList>
    </citation>
    <scope>NUCLEOTIDE SEQUENCE [LARGE SCALE GENOMIC DNA]</scope>
    <source>
        <strain evidence="1 2">JCM 10696</strain>
    </source>
</reference>
<proteinExistence type="predicted"/>